<evidence type="ECO:0000313" key="5">
    <source>
        <dbReference type="EMBL" id="QBX98294.1"/>
    </source>
</evidence>
<keyword evidence="5" id="KW-0934">Plastid</keyword>
<keyword evidence="5" id="KW-0150">Chloroplast</keyword>
<accession>A0A4D6C3R1</accession>
<dbReference type="GO" id="GO:0006412">
    <property type="term" value="P:translation"/>
    <property type="evidence" value="ECO:0007669"/>
    <property type="project" value="UniProtKB-UniRule"/>
</dbReference>
<dbReference type="GeneID" id="40351348"/>
<dbReference type="GO" id="GO:0005840">
    <property type="term" value="C:ribosome"/>
    <property type="evidence" value="ECO:0007669"/>
    <property type="project" value="UniProtKB-KW"/>
</dbReference>
<evidence type="ECO:0000256" key="2">
    <source>
        <dbReference type="ARBA" id="ARBA00022980"/>
    </source>
</evidence>
<dbReference type="RefSeq" id="YP_009646516.1">
    <property type="nucleotide sequence ID" value="NC_042489.1"/>
</dbReference>
<comment type="subcellular location">
    <subcellularLocation>
        <location evidence="4">Plastid</location>
        <location evidence="4">Chloroplast</location>
    </subcellularLocation>
</comment>
<dbReference type="SUPFAM" id="SSF56047">
    <property type="entry name" value="Ribosomal protein S8"/>
    <property type="match status" value="1"/>
</dbReference>
<keyword evidence="2 4" id="KW-0689">Ribosomal protein</keyword>
<name>A0A4D6C3R1_9CHLO</name>
<evidence type="ECO:0000256" key="3">
    <source>
        <dbReference type="ARBA" id="ARBA00023274"/>
    </source>
</evidence>
<dbReference type="Pfam" id="PF00410">
    <property type="entry name" value="Ribosomal_S8"/>
    <property type="match status" value="1"/>
</dbReference>
<keyword evidence="4" id="KW-0694">RNA-binding</keyword>
<dbReference type="Gene3D" id="3.30.1370.30">
    <property type="match status" value="1"/>
</dbReference>
<comment type="function">
    <text evidence="4">One of the primary rRNA binding proteins, it binds directly to 16S rRNA central domain where it helps coordinate assembly of the platform of the 30S subunit.</text>
</comment>
<comment type="similarity">
    <text evidence="1 4">Belongs to the universal ribosomal protein uS8 family.</text>
</comment>
<sequence>MTKKKTLRHRGVVASDSISEMIAQIQNGLLVGRNSIAITRNSTTMQVAKILLREGYIEAIINSSNSSNFIAVILKYKSDGSPFITGLQRISRPGLRVYVSSKELPRVLDGMGLVLLSTSQGVIDNYQAQSSKIGGEVLGCVW</sequence>
<dbReference type="FunFam" id="3.30.1490.10:FF:000001">
    <property type="entry name" value="30S ribosomal protein S8"/>
    <property type="match status" value="1"/>
</dbReference>
<dbReference type="PANTHER" id="PTHR11758">
    <property type="entry name" value="40S RIBOSOMAL PROTEIN S15A"/>
    <property type="match status" value="1"/>
</dbReference>
<reference evidence="5" key="1">
    <citation type="journal article" date="2019" name="Genome Biol. Evol.">
        <title>Tracing the Evolution of the Plastome and Mitogenome in the Chloropicophyceae Uncovered Convergent tRNA Gene Losses and a Variant Plastid Genetic Code.</title>
        <authorList>
            <person name="Turmel M."/>
            <person name="Dos Santos A.L."/>
            <person name="Otis C."/>
            <person name="Sergerie R."/>
            <person name="Lemieux C."/>
        </authorList>
    </citation>
    <scope>NUCLEOTIDE SEQUENCE</scope>
</reference>
<protein>
    <recommendedName>
        <fullName evidence="4">Small ribosomal subunit protein uS8c</fullName>
    </recommendedName>
</protein>
<evidence type="ECO:0000256" key="1">
    <source>
        <dbReference type="ARBA" id="ARBA00006471"/>
    </source>
</evidence>
<keyword evidence="3 4" id="KW-0687">Ribonucleoprotein</keyword>
<dbReference type="GO" id="GO:0003735">
    <property type="term" value="F:structural constituent of ribosome"/>
    <property type="evidence" value="ECO:0007669"/>
    <property type="project" value="InterPro"/>
</dbReference>
<dbReference type="InterPro" id="IPR000630">
    <property type="entry name" value="Ribosomal_uS8"/>
</dbReference>
<evidence type="ECO:0000256" key="4">
    <source>
        <dbReference type="HAMAP-Rule" id="MF_01302"/>
    </source>
</evidence>
<dbReference type="InterPro" id="IPR035987">
    <property type="entry name" value="Ribosomal_uS8_sf"/>
</dbReference>
<dbReference type="NCBIfam" id="NF001109">
    <property type="entry name" value="PRK00136.1"/>
    <property type="match status" value="1"/>
</dbReference>
<dbReference type="GO" id="GO:0009507">
    <property type="term" value="C:chloroplast"/>
    <property type="evidence" value="ECO:0007669"/>
    <property type="project" value="UniProtKB-SubCell"/>
</dbReference>
<dbReference type="GO" id="GO:1990904">
    <property type="term" value="C:ribonucleoprotein complex"/>
    <property type="evidence" value="ECO:0007669"/>
    <property type="project" value="UniProtKB-KW"/>
</dbReference>
<comment type="subunit">
    <text evidence="4">Part of the 30S ribosomal subunit.</text>
</comment>
<dbReference type="HAMAP" id="MF_01302_B">
    <property type="entry name" value="Ribosomal_uS8_B"/>
    <property type="match status" value="1"/>
</dbReference>
<dbReference type="EMBL" id="MK085995">
    <property type="protein sequence ID" value="QBX98294.1"/>
    <property type="molecule type" value="Genomic_DNA"/>
</dbReference>
<dbReference type="GO" id="GO:0019843">
    <property type="term" value="F:rRNA binding"/>
    <property type="evidence" value="ECO:0007669"/>
    <property type="project" value="UniProtKB-UniRule"/>
</dbReference>
<dbReference type="Gene3D" id="3.30.1490.10">
    <property type="match status" value="1"/>
</dbReference>
<keyword evidence="4" id="KW-0699">rRNA-binding</keyword>
<gene>
    <name evidence="4 5" type="primary">rps8</name>
</gene>
<organism evidence="5">
    <name type="scientific">Chloroparvula pacifica</name>
    <dbReference type="NCBI Taxonomy" id="1883388"/>
    <lineage>
        <taxon>Eukaryota</taxon>
        <taxon>Viridiplantae</taxon>
        <taxon>Chlorophyta</taxon>
        <taxon>Chloropicophyceae</taxon>
        <taxon>Chloropicales</taxon>
        <taxon>Chloropicaceae</taxon>
        <taxon>Chloroparvula</taxon>
    </lineage>
</organism>
<geneLocation type="chloroplast" evidence="5"/>
<proteinExistence type="inferred from homology"/>
<dbReference type="AlphaFoldDB" id="A0A4D6C3R1"/>